<evidence type="ECO:0000256" key="1">
    <source>
        <dbReference type="SAM" id="Phobius"/>
    </source>
</evidence>
<evidence type="ECO:0000313" key="3">
    <source>
        <dbReference type="Proteomes" id="UP000800040"/>
    </source>
</evidence>
<name>A0A6A5KFC3_9PLEO</name>
<accession>A0A6A5KFC3</accession>
<dbReference type="Proteomes" id="UP000800040">
    <property type="component" value="Unassembled WGS sequence"/>
</dbReference>
<keyword evidence="1" id="KW-1133">Transmembrane helix</keyword>
<dbReference type="AlphaFoldDB" id="A0A6A5KFC3"/>
<proteinExistence type="predicted"/>
<keyword evidence="1" id="KW-0472">Membrane</keyword>
<keyword evidence="1" id="KW-0812">Transmembrane</keyword>
<dbReference type="EMBL" id="ML975305">
    <property type="protein sequence ID" value="KAF1834227.1"/>
    <property type="molecule type" value="Genomic_DNA"/>
</dbReference>
<evidence type="ECO:0000313" key="2">
    <source>
        <dbReference type="EMBL" id="KAF1834227.1"/>
    </source>
</evidence>
<feature type="transmembrane region" description="Helical" evidence="1">
    <location>
        <begin position="32"/>
        <end position="63"/>
    </location>
</feature>
<gene>
    <name evidence="2" type="ORF">BDW02DRAFT_569238</name>
</gene>
<keyword evidence="3" id="KW-1185">Reference proteome</keyword>
<protein>
    <submittedName>
        <fullName evidence="2">Uncharacterized protein</fullName>
    </submittedName>
</protein>
<reference evidence="2" key="1">
    <citation type="submission" date="2020-01" db="EMBL/GenBank/DDBJ databases">
        <authorList>
            <consortium name="DOE Joint Genome Institute"/>
            <person name="Haridas S."/>
            <person name="Albert R."/>
            <person name="Binder M."/>
            <person name="Bloem J."/>
            <person name="Labutti K."/>
            <person name="Salamov A."/>
            <person name="Andreopoulos B."/>
            <person name="Baker S.E."/>
            <person name="Barry K."/>
            <person name="Bills G."/>
            <person name="Bluhm B.H."/>
            <person name="Cannon C."/>
            <person name="Castanera R."/>
            <person name="Culley D.E."/>
            <person name="Daum C."/>
            <person name="Ezra D."/>
            <person name="Gonzalez J.B."/>
            <person name="Henrissat B."/>
            <person name="Kuo A."/>
            <person name="Liang C."/>
            <person name="Lipzen A."/>
            <person name="Lutzoni F."/>
            <person name="Magnuson J."/>
            <person name="Mondo S."/>
            <person name="Nolan M."/>
            <person name="Ohm R."/>
            <person name="Pangilinan J."/>
            <person name="Park H.-J."/>
            <person name="Ramirez L."/>
            <person name="Alfaro M."/>
            <person name="Sun H."/>
            <person name="Tritt A."/>
            <person name="Yoshinaga Y."/>
            <person name="Zwiers L.-H."/>
            <person name="Turgeon B.G."/>
            <person name="Goodwin S.B."/>
            <person name="Spatafora J.W."/>
            <person name="Crous P.W."/>
            <person name="Grigoriev I.V."/>
        </authorList>
    </citation>
    <scope>NUCLEOTIDE SEQUENCE</scope>
    <source>
        <strain evidence="2">P77</strain>
    </source>
</reference>
<sequence>MRAAGYHSKVSFLSRNNEARSKRESLRCSEGYLFHLVLGILFFAGAVVKNFILGFVGGVAYTYCS</sequence>
<organism evidence="2 3">
    <name type="scientific">Decorospora gaudefroyi</name>
    <dbReference type="NCBI Taxonomy" id="184978"/>
    <lineage>
        <taxon>Eukaryota</taxon>
        <taxon>Fungi</taxon>
        <taxon>Dikarya</taxon>
        <taxon>Ascomycota</taxon>
        <taxon>Pezizomycotina</taxon>
        <taxon>Dothideomycetes</taxon>
        <taxon>Pleosporomycetidae</taxon>
        <taxon>Pleosporales</taxon>
        <taxon>Pleosporineae</taxon>
        <taxon>Pleosporaceae</taxon>
        <taxon>Decorospora</taxon>
    </lineage>
</organism>